<dbReference type="EMBL" id="LRVM01000002">
    <property type="protein sequence ID" value="KXL53854.1"/>
    <property type="molecule type" value="Genomic_DNA"/>
</dbReference>
<dbReference type="OrthoDB" id="9813511at2"/>
<comment type="caution">
    <text evidence="2">The sequence shown here is derived from an EMBL/GenBank/DDBJ whole genome shotgun (WGS) entry which is preliminary data.</text>
</comment>
<dbReference type="PATRIC" id="fig|36847.3.peg.1257"/>
<dbReference type="Proteomes" id="UP000070539">
    <property type="component" value="Unassembled WGS sequence"/>
</dbReference>
<proteinExistence type="predicted"/>
<dbReference type="STRING" id="36847.CLNEO_10800"/>
<evidence type="ECO:0000259" key="1">
    <source>
        <dbReference type="Pfam" id="PF12957"/>
    </source>
</evidence>
<dbReference type="AlphaFoldDB" id="A0A136WHD3"/>
<reference evidence="2 3" key="1">
    <citation type="submission" date="2016-01" db="EMBL/GenBank/DDBJ databases">
        <title>Genome sequence of Clostridium neopropionicum X4, DSM-3847.</title>
        <authorList>
            <person name="Poehlein A."/>
            <person name="Beck M.H."/>
            <person name="Bengelsdorf F.R."/>
            <person name="Daniel R."/>
            <person name="Duerre P."/>
        </authorList>
    </citation>
    <scope>NUCLEOTIDE SEQUENCE [LARGE SCALE GENOMIC DNA]</scope>
    <source>
        <strain evidence="2 3">DSM-3847</strain>
    </source>
</reference>
<feature type="domain" description="DUF3846" evidence="1">
    <location>
        <begin position="6"/>
        <end position="101"/>
    </location>
</feature>
<keyword evidence="3" id="KW-1185">Reference proteome</keyword>
<gene>
    <name evidence="2" type="ORF">CLNEO_10800</name>
</gene>
<accession>A0A136WHD3</accession>
<protein>
    <recommendedName>
        <fullName evidence="1">DUF3846 domain-containing protein</fullName>
    </recommendedName>
</protein>
<sequence length="125" mass="13879">MKENKIKVVKMDVGKSPVVKEIDNTLGALQTEVGGLIECVYLDGGCLAVVNEEGKLNGMEPNRRLGSDIICGPFFVCGDSEDGEFVSLDNKQVEEYMQMFSDVPIFTGEEPEIKPRMTFMGFEFK</sequence>
<dbReference type="RefSeq" id="WP_066085637.1">
    <property type="nucleotide sequence ID" value="NZ_LRVM01000002.1"/>
</dbReference>
<evidence type="ECO:0000313" key="3">
    <source>
        <dbReference type="Proteomes" id="UP000070539"/>
    </source>
</evidence>
<evidence type="ECO:0000313" key="2">
    <source>
        <dbReference type="EMBL" id="KXL53854.1"/>
    </source>
</evidence>
<dbReference type="InterPro" id="IPR024559">
    <property type="entry name" value="DUF3846"/>
</dbReference>
<organism evidence="2 3">
    <name type="scientific">Anaerotignum neopropionicum</name>
    <dbReference type="NCBI Taxonomy" id="36847"/>
    <lineage>
        <taxon>Bacteria</taxon>
        <taxon>Bacillati</taxon>
        <taxon>Bacillota</taxon>
        <taxon>Clostridia</taxon>
        <taxon>Lachnospirales</taxon>
        <taxon>Anaerotignaceae</taxon>
        <taxon>Anaerotignum</taxon>
    </lineage>
</organism>
<dbReference type="Pfam" id="PF12957">
    <property type="entry name" value="DUF3846"/>
    <property type="match status" value="1"/>
</dbReference>
<name>A0A136WHD3_9FIRM</name>